<accession>Q2T4R3</accession>
<dbReference type="KEGG" id="bte:BTH_II1642"/>
<dbReference type="EMBL" id="CP000085">
    <property type="protein sequence ID" value="ABC34466.1"/>
    <property type="molecule type" value="Genomic_DNA"/>
</dbReference>
<evidence type="ECO:0000313" key="1">
    <source>
        <dbReference type="EMBL" id="ABC34466.1"/>
    </source>
</evidence>
<dbReference type="Proteomes" id="UP000001930">
    <property type="component" value="Chromosome II"/>
</dbReference>
<dbReference type="HOGENOM" id="CLU_2231582_0_0_4"/>
<evidence type="ECO:0000313" key="2">
    <source>
        <dbReference type="Proteomes" id="UP000001930"/>
    </source>
</evidence>
<name>Q2T4R3_BURTA</name>
<gene>
    <name evidence="1" type="ordered locus">BTH_II1642</name>
</gene>
<dbReference type="AlphaFoldDB" id="Q2T4R3"/>
<dbReference type="SUPFAM" id="SSF54593">
    <property type="entry name" value="Glyoxalase/Bleomycin resistance protein/Dihydroxybiphenyl dioxygenase"/>
    <property type="match status" value="1"/>
</dbReference>
<proteinExistence type="predicted"/>
<reference evidence="1 2" key="1">
    <citation type="journal article" date="2005" name="BMC Genomics">
        <title>Bacterial genome adaptation to niches: divergence of the potential virulence genes in three Burkholderia species of different survival strategies.</title>
        <authorList>
            <person name="Kim H.S."/>
            <person name="Schell M.A."/>
            <person name="Yu Y."/>
            <person name="Ulrich R.L."/>
            <person name="Sarria S.H."/>
            <person name="Nierman W.C."/>
            <person name="DeShazer D."/>
        </authorList>
    </citation>
    <scope>NUCLEOTIDE SEQUENCE [LARGE SCALE GENOMIC DNA]</scope>
    <source>
        <strain evidence="2">ATCC 700388 / DSM 13276 / CCUG 48851 / CIP 106301 / E264</strain>
    </source>
</reference>
<sequence>MARARIRFRARRCHQRDAQGRIAHAEMAFGGGIVMIGASGWRDFAVSPESLGGGNAQRVHVQLRSGIDAHCEPARAAGAAILQAPAGQFYGDRTYCPCGPEGHVRTFGQTVRRVSREDAGRHGGLSIEGGR</sequence>
<dbReference type="Gene3D" id="3.30.720.120">
    <property type="match status" value="1"/>
</dbReference>
<organism evidence="1 2">
    <name type="scientific">Burkholderia thailandensis (strain ATCC 700388 / DSM 13276 / CCUG 48851 / CIP 106301 / E264)</name>
    <dbReference type="NCBI Taxonomy" id="271848"/>
    <lineage>
        <taxon>Bacteria</taxon>
        <taxon>Pseudomonadati</taxon>
        <taxon>Pseudomonadota</taxon>
        <taxon>Betaproteobacteria</taxon>
        <taxon>Burkholderiales</taxon>
        <taxon>Burkholderiaceae</taxon>
        <taxon>Burkholderia</taxon>
        <taxon>pseudomallei group</taxon>
    </lineage>
</organism>
<protein>
    <submittedName>
        <fullName evidence="1">Glyoxalase family protein</fullName>
    </submittedName>
</protein>
<keyword evidence="2" id="KW-1185">Reference proteome</keyword>
<dbReference type="Gene3D" id="3.30.720.110">
    <property type="match status" value="1"/>
</dbReference>
<dbReference type="InterPro" id="IPR029068">
    <property type="entry name" value="Glyas_Bleomycin-R_OHBP_Dase"/>
</dbReference>